<dbReference type="EMBL" id="CP076680">
    <property type="protein sequence ID" value="QWV00100.1"/>
    <property type="molecule type" value="Genomic_DNA"/>
</dbReference>
<reference evidence="1 2" key="1">
    <citation type="submission" date="2021-06" db="EMBL/GenBank/DDBJ databases">
        <title>Ulceroglandular infection and bacteremia caused by Francisella salimarina in an immunocompromised patient, France.</title>
        <authorList>
            <person name="Hennebique A."/>
            <person name="Caspar Y."/>
            <person name="Maurin M."/>
            <person name="Boisset S."/>
            <person name="Pelloux I."/>
            <person name="Gallego-Hernanz M.P."/>
            <person name="Burucoa C."/>
            <person name="Cazenave-Roblot F."/>
            <person name="Plouzeau C."/>
            <person name="Rammaert B."/>
        </authorList>
    </citation>
    <scope>NUCLEOTIDE SEQUENCE [LARGE SCALE GENOMIC DNA]</scope>
    <source>
        <strain evidence="1 2">CHUGA-F75</strain>
    </source>
</reference>
<accession>A0AAJ4NQ62</accession>
<organism evidence="1 2">
    <name type="scientific">Francisella salimarina</name>
    <dbReference type="NCBI Taxonomy" id="2599927"/>
    <lineage>
        <taxon>Bacteria</taxon>
        <taxon>Pseudomonadati</taxon>
        <taxon>Pseudomonadota</taxon>
        <taxon>Gammaproteobacteria</taxon>
        <taxon>Thiotrichales</taxon>
        <taxon>Francisellaceae</taxon>
        <taxon>Francisella</taxon>
    </lineage>
</organism>
<evidence type="ECO:0000313" key="1">
    <source>
        <dbReference type="EMBL" id="QWV00100.1"/>
    </source>
</evidence>
<dbReference type="AlphaFoldDB" id="A0AAJ4NQ62"/>
<proteinExistence type="predicted"/>
<sequence length="325" mass="37642">MKLNKILITVSVLFIPIQFCYSFALTTGGQIKDMAQSYAEKKYNRQYKVERTYDRGLSVVLGEYVDTGWLSSKKVNECTVFVANQLDNNLVNANPTVPSIDGKYNVNSDNCGENILMPKIKKYIESNFIKNYYSLDTISLHLKISYNSSENYRDLERLSYKNKRTYEIFNQDNNWLLSAEEWFAKYKGQLKVKSIVIDIYNQPKNPMSMTKAIEFGYNLDSYLRYLTDSNNIQGLYIHVTSLSSQELKDKGGSKTKVELSKEHPRGVIYNYYFGIANAKNEPLTKSNIFEHAYLTDSNSETGYILVKDSKYYQPIEKILAKNKRY</sequence>
<dbReference type="RefSeq" id="WP_149368159.1">
    <property type="nucleotide sequence ID" value="NZ_CP076680.1"/>
</dbReference>
<keyword evidence="2" id="KW-1185">Reference proteome</keyword>
<dbReference type="KEGG" id="fsr:KQR59_04255"/>
<name>A0AAJ4NQ62_9GAMM</name>
<protein>
    <submittedName>
        <fullName evidence="1">Uncharacterized protein</fullName>
    </submittedName>
</protein>
<dbReference type="Proteomes" id="UP000683421">
    <property type="component" value="Chromosome"/>
</dbReference>
<evidence type="ECO:0000313" key="2">
    <source>
        <dbReference type="Proteomes" id="UP000683421"/>
    </source>
</evidence>
<gene>
    <name evidence="1" type="ORF">KQR59_04255</name>
</gene>